<dbReference type="EMBL" id="CAJQYY010000012">
    <property type="protein sequence ID" value="CAG4898476.1"/>
    <property type="molecule type" value="Genomic_DNA"/>
</dbReference>
<sequence>MRSKIVEDATTASLHQQAQQLMHAVPVSGIPGAVS</sequence>
<dbReference type="Proteomes" id="UP000789752">
    <property type="component" value="Unassembled WGS sequence"/>
</dbReference>
<evidence type="ECO:0000313" key="2">
    <source>
        <dbReference type="Proteomes" id="UP000789752"/>
    </source>
</evidence>
<proteinExistence type="predicted"/>
<evidence type="ECO:0000313" key="1">
    <source>
        <dbReference type="EMBL" id="CAG4898476.1"/>
    </source>
</evidence>
<keyword evidence="2" id="KW-1185">Reference proteome</keyword>
<protein>
    <submittedName>
        <fullName evidence="1">Uncharacterized protein</fullName>
    </submittedName>
</protein>
<organism evidence="1 2">
    <name type="scientific">Paraburkholderia gardini</name>
    <dbReference type="NCBI Taxonomy" id="2823469"/>
    <lineage>
        <taxon>Bacteria</taxon>
        <taxon>Pseudomonadati</taxon>
        <taxon>Pseudomonadota</taxon>
        <taxon>Betaproteobacteria</taxon>
        <taxon>Burkholderiales</taxon>
        <taxon>Burkholderiaceae</taxon>
        <taxon>Paraburkholderia</taxon>
    </lineage>
</organism>
<name>A0ABM8U3G7_9BURK</name>
<gene>
    <name evidence="1" type="ORF">R54767_02394</name>
</gene>
<accession>A0ABM8U3G7</accession>
<reference evidence="1 2" key="1">
    <citation type="submission" date="2021-04" db="EMBL/GenBank/DDBJ databases">
        <authorList>
            <person name="Vanwijnsberghe S."/>
        </authorList>
    </citation>
    <scope>NUCLEOTIDE SEQUENCE [LARGE SCALE GENOMIC DNA]</scope>
    <source>
        <strain evidence="1 2">LMG 32171</strain>
    </source>
</reference>
<comment type="caution">
    <text evidence="1">The sequence shown here is derived from an EMBL/GenBank/DDBJ whole genome shotgun (WGS) entry which is preliminary data.</text>
</comment>